<protein>
    <submittedName>
        <fullName evidence="1">Uncharacterized protein</fullName>
    </submittedName>
</protein>
<keyword evidence="2" id="KW-1185">Reference proteome</keyword>
<comment type="caution">
    <text evidence="1">The sequence shown here is derived from an EMBL/GenBank/DDBJ whole genome shotgun (WGS) entry which is preliminary data.</text>
</comment>
<dbReference type="AlphaFoldDB" id="A0AAV8ZY02"/>
<name>A0AAV8ZY02_9CUCU</name>
<accession>A0AAV8ZY02</accession>
<evidence type="ECO:0000313" key="2">
    <source>
        <dbReference type="Proteomes" id="UP001162156"/>
    </source>
</evidence>
<gene>
    <name evidence="1" type="ORF">NQ314_000022</name>
</gene>
<dbReference type="EMBL" id="JANEYF010000006">
    <property type="protein sequence ID" value="KAJ8972825.1"/>
    <property type="molecule type" value="Genomic_DNA"/>
</dbReference>
<proteinExistence type="predicted"/>
<sequence length="577" mass="67145">MDPKVADFWLVSNTEGFGAFDDIIFWIEYTDKRKILYCIQLKHKDSKPIQVAELLRDKSKNSLKKYQDSYEEIVQNIDKIAILKDISANQIVTILCTTVSIAGAQTDSIILKSRDTIDLINTSSKSNSVFQIFNSATSKNPFKGNFLENFYVFECQASATQLDRLIKNEFYSHFQDIDNTVLITVVDYFAKWSVGKSGKITRIFKKDVQRMLLEFLLLPHCMEPSEVAGKEDEMFNLVNDTLTSFNVTAITRENLLKNIFGSIKILLEKHCGTPLNFQLSWNIHLSSQQTDNLMNANDQQEKQLLKTFLQARQRYVPYLTLKDVYLSAWQSRIVPLIINCNIYQNSVEEILLKFKEVAKDMSFVLLNPSYTADLMNDLTVFKSINDVKDGTLLFRNLDNTYVSLQGKHCMQLKRFREKTMILEQITPDVYMILVDGVLRIGETYEIENYYIKRQISRPMLRMEVLEKSNVFKNRKSLLNQHGDIFLMIECSNDIPYKYKNNTMELGDYLKSAAEDKVNDEIYILTAYLKHTNKIIIDAATHLNTKTKKSCTRDENKWAFIRVVIFERDRRKFTRILD</sequence>
<organism evidence="1 2">
    <name type="scientific">Rhamnusium bicolor</name>
    <dbReference type="NCBI Taxonomy" id="1586634"/>
    <lineage>
        <taxon>Eukaryota</taxon>
        <taxon>Metazoa</taxon>
        <taxon>Ecdysozoa</taxon>
        <taxon>Arthropoda</taxon>
        <taxon>Hexapoda</taxon>
        <taxon>Insecta</taxon>
        <taxon>Pterygota</taxon>
        <taxon>Neoptera</taxon>
        <taxon>Endopterygota</taxon>
        <taxon>Coleoptera</taxon>
        <taxon>Polyphaga</taxon>
        <taxon>Cucujiformia</taxon>
        <taxon>Chrysomeloidea</taxon>
        <taxon>Cerambycidae</taxon>
        <taxon>Lepturinae</taxon>
        <taxon>Rhagiini</taxon>
        <taxon>Rhamnusium</taxon>
    </lineage>
</organism>
<dbReference type="Proteomes" id="UP001162156">
    <property type="component" value="Unassembled WGS sequence"/>
</dbReference>
<evidence type="ECO:0000313" key="1">
    <source>
        <dbReference type="EMBL" id="KAJ8972825.1"/>
    </source>
</evidence>
<reference evidence="1" key="1">
    <citation type="journal article" date="2023" name="Insect Mol. Biol.">
        <title>Genome sequencing provides insights into the evolution of gene families encoding plant cell wall-degrading enzymes in longhorned beetles.</title>
        <authorList>
            <person name="Shin N.R."/>
            <person name="Okamura Y."/>
            <person name="Kirsch R."/>
            <person name="Pauchet Y."/>
        </authorList>
    </citation>
    <scope>NUCLEOTIDE SEQUENCE</scope>
    <source>
        <strain evidence="1">RBIC_L_NR</strain>
    </source>
</reference>